<comment type="similarity">
    <text evidence="1">Belongs to the rtf2 family.</text>
</comment>
<feature type="compositionally biased region" description="Polar residues" evidence="2">
    <location>
        <begin position="83"/>
        <end position="94"/>
    </location>
</feature>
<dbReference type="PANTHER" id="PTHR12775">
    <property type="entry name" value="PROTEIN C20ORF43 HOMOLOG"/>
    <property type="match status" value="1"/>
</dbReference>
<feature type="compositionally biased region" description="Basic and acidic residues" evidence="2">
    <location>
        <begin position="71"/>
        <end position="82"/>
    </location>
</feature>
<dbReference type="EMBL" id="KV453909">
    <property type="protein sequence ID" value="ODV81406.1"/>
    <property type="molecule type" value="Genomic_DNA"/>
</dbReference>
<organism evidence="3 4">
    <name type="scientific">Suhomyces tanzawaensis NRRL Y-17324</name>
    <dbReference type="NCBI Taxonomy" id="984487"/>
    <lineage>
        <taxon>Eukaryota</taxon>
        <taxon>Fungi</taxon>
        <taxon>Dikarya</taxon>
        <taxon>Ascomycota</taxon>
        <taxon>Saccharomycotina</taxon>
        <taxon>Pichiomycetes</taxon>
        <taxon>Debaryomycetaceae</taxon>
        <taxon>Suhomyces</taxon>
    </lineage>
</organism>
<sequence length="232" mass="25885">MGNDGGTIAKRKDLISLHSLNDSAPKTGEDNESTLLVTCGISSLPLDQGPVVGDWKGQLYLKEKALEHILEHKSKRKDESGKSSENQLGKTGQPQLKSLNDVVDIKITWGEQEGSPVLICPVTKEGNTRNFTYAYLRPCGCLLSYKVLQELGKSLKVGKEPVKSECPNCGSEFHYNYDIVILNPLNIDASTKFNLEGLRYLEQQGLTHSKKKLRKRSTRDENSKNIKKKRLN</sequence>
<gene>
    <name evidence="3" type="ORF">CANTADRAFT_107162</name>
</gene>
<feature type="region of interest" description="Disordered" evidence="2">
    <location>
        <begin position="209"/>
        <end position="232"/>
    </location>
</feature>
<dbReference type="GeneID" id="30980313"/>
<evidence type="ECO:0000256" key="2">
    <source>
        <dbReference type="SAM" id="MobiDB-lite"/>
    </source>
</evidence>
<dbReference type="Pfam" id="PF04641">
    <property type="entry name" value="Rtf2"/>
    <property type="match status" value="1"/>
</dbReference>
<evidence type="ECO:0000256" key="1">
    <source>
        <dbReference type="ARBA" id="ARBA00009885"/>
    </source>
</evidence>
<dbReference type="CDD" id="cd16653">
    <property type="entry name" value="RING-like_Rtf2"/>
    <property type="match status" value="1"/>
</dbReference>
<feature type="region of interest" description="Disordered" evidence="2">
    <location>
        <begin position="71"/>
        <end position="94"/>
    </location>
</feature>
<name>A0A1E4SPI7_9ASCO</name>
<dbReference type="OrthoDB" id="247013at2759"/>
<proteinExistence type="inferred from homology"/>
<evidence type="ECO:0000313" key="3">
    <source>
        <dbReference type="EMBL" id="ODV81406.1"/>
    </source>
</evidence>
<dbReference type="Proteomes" id="UP000094285">
    <property type="component" value="Unassembled WGS sequence"/>
</dbReference>
<keyword evidence="4" id="KW-1185">Reference proteome</keyword>
<dbReference type="InterPro" id="IPR006735">
    <property type="entry name" value="Rtf2"/>
</dbReference>
<accession>A0A1E4SPI7</accession>
<reference evidence="4" key="1">
    <citation type="submission" date="2016-05" db="EMBL/GenBank/DDBJ databases">
        <title>Comparative genomics of biotechnologically important yeasts.</title>
        <authorList>
            <consortium name="DOE Joint Genome Institute"/>
            <person name="Riley R."/>
            <person name="Haridas S."/>
            <person name="Wolfe K.H."/>
            <person name="Lopes M.R."/>
            <person name="Hittinger C.T."/>
            <person name="Goker M."/>
            <person name="Salamov A."/>
            <person name="Wisecaver J."/>
            <person name="Long T.M."/>
            <person name="Aerts A.L."/>
            <person name="Barry K."/>
            <person name="Choi C."/>
            <person name="Clum A."/>
            <person name="Coughlan A.Y."/>
            <person name="Deshpande S."/>
            <person name="Douglass A.P."/>
            <person name="Hanson S.J."/>
            <person name="Klenk H.-P."/>
            <person name="Labutti K."/>
            <person name="Lapidus A."/>
            <person name="Lindquist E."/>
            <person name="Lipzen A."/>
            <person name="Meier-Kolthoff J.P."/>
            <person name="Ohm R.A."/>
            <person name="Otillar R.P."/>
            <person name="Pangilinan J."/>
            <person name="Peng Y."/>
            <person name="Rokas A."/>
            <person name="Rosa C.A."/>
            <person name="Scheuner C."/>
            <person name="Sibirny A.A."/>
            <person name="Slot J.C."/>
            <person name="Stielow J.B."/>
            <person name="Sun H."/>
            <person name="Kurtzman C.P."/>
            <person name="Blackwell M."/>
            <person name="Grigoriev I.V."/>
            <person name="Jeffries T.W."/>
        </authorList>
    </citation>
    <scope>NUCLEOTIDE SEQUENCE [LARGE SCALE GENOMIC DNA]</scope>
    <source>
        <strain evidence="4">NRRL Y-17324</strain>
    </source>
</reference>
<dbReference type="AlphaFoldDB" id="A0A1E4SPI7"/>
<protein>
    <submittedName>
        <fullName evidence="3">Uncharacterized protein</fullName>
    </submittedName>
</protein>
<dbReference type="RefSeq" id="XP_020066528.1">
    <property type="nucleotide sequence ID" value="XM_020206176.1"/>
</dbReference>
<dbReference type="PANTHER" id="PTHR12775:SF0">
    <property type="entry name" value="REPLICATION TERMINATION FACTOR 2"/>
    <property type="match status" value="1"/>
</dbReference>
<dbReference type="InterPro" id="IPR027799">
    <property type="entry name" value="Rtf2_RING-finger"/>
</dbReference>
<evidence type="ECO:0000313" key="4">
    <source>
        <dbReference type="Proteomes" id="UP000094285"/>
    </source>
</evidence>
<dbReference type="GO" id="GO:0005634">
    <property type="term" value="C:nucleus"/>
    <property type="evidence" value="ECO:0007669"/>
    <property type="project" value="TreeGrafter"/>
</dbReference>
<dbReference type="GO" id="GO:0006274">
    <property type="term" value="P:DNA replication termination"/>
    <property type="evidence" value="ECO:0007669"/>
    <property type="project" value="TreeGrafter"/>
</dbReference>